<feature type="coiled-coil region" evidence="1">
    <location>
        <begin position="119"/>
        <end position="146"/>
    </location>
</feature>
<gene>
    <name evidence="3" type="ORF">ABB37_03754</name>
</gene>
<accession>A0A0M9G339</accession>
<dbReference type="GeneID" id="26904045"/>
<keyword evidence="1" id="KW-0175">Coiled coil</keyword>
<name>A0A0M9G339_LEPPY</name>
<evidence type="ECO:0000256" key="1">
    <source>
        <dbReference type="SAM" id="Coils"/>
    </source>
</evidence>
<organism evidence="3 4">
    <name type="scientific">Leptomonas pyrrhocoris</name>
    <name type="common">Firebug parasite</name>
    <dbReference type="NCBI Taxonomy" id="157538"/>
    <lineage>
        <taxon>Eukaryota</taxon>
        <taxon>Discoba</taxon>
        <taxon>Euglenozoa</taxon>
        <taxon>Kinetoplastea</taxon>
        <taxon>Metakinetoplastina</taxon>
        <taxon>Trypanosomatida</taxon>
        <taxon>Trypanosomatidae</taxon>
        <taxon>Leishmaniinae</taxon>
        <taxon>Leptomonas</taxon>
    </lineage>
</organism>
<evidence type="ECO:0000313" key="4">
    <source>
        <dbReference type="Proteomes" id="UP000037923"/>
    </source>
</evidence>
<protein>
    <submittedName>
        <fullName evidence="3">Uncharacterized protein</fullName>
    </submittedName>
</protein>
<dbReference type="Proteomes" id="UP000037923">
    <property type="component" value="Unassembled WGS sequence"/>
</dbReference>
<reference evidence="3 4" key="1">
    <citation type="submission" date="2015-07" db="EMBL/GenBank/DDBJ databases">
        <title>High-quality genome of monoxenous trypanosomatid Leptomonas pyrrhocoris.</title>
        <authorList>
            <person name="Flegontov P."/>
            <person name="Butenko A."/>
            <person name="Firsov S."/>
            <person name="Vlcek C."/>
            <person name="Logacheva M.D."/>
            <person name="Field M."/>
            <person name="Filatov D."/>
            <person name="Flegontova O."/>
            <person name="Gerasimov E."/>
            <person name="Jackson A.P."/>
            <person name="Kelly S."/>
            <person name="Opperdoes F."/>
            <person name="O'Reilly A."/>
            <person name="Votypka J."/>
            <person name="Yurchenko V."/>
            <person name="Lukes J."/>
        </authorList>
    </citation>
    <scope>NUCLEOTIDE SEQUENCE [LARGE SCALE GENOMIC DNA]</scope>
    <source>
        <strain evidence="3">H10</strain>
    </source>
</reference>
<keyword evidence="2" id="KW-0812">Transmembrane</keyword>
<keyword evidence="4" id="KW-1185">Reference proteome</keyword>
<dbReference type="VEuPathDB" id="TriTrypDB:LpyrH10_06_1240"/>
<dbReference type="EMBL" id="LGTL01000006">
    <property type="protein sequence ID" value="KPA81375.1"/>
    <property type="molecule type" value="Genomic_DNA"/>
</dbReference>
<keyword evidence="2" id="KW-0472">Membrane</keyword>
<dbReference type="OMA" id="ASIRTIW"/>
<dbReference type="AlphaFoldDB" id="A0A0M9G339"/>
<comment type="caution">
    <text evidence="3">The sequence shown here is derived from an EMBL/GenBank/DDBJ whole genome shotgun (WGS) entry which is preliminary data.</text>
</comment>
<dbReference type="OrthoDB" id="265403at2759"/>
<proteinExistence type="predicted"/>
<keyword evidence="2" id="KW-1133">Transmembrane helix</keyword>
<feature type="transmembrane region" description="Helical" evidence="2">
    <location>
        <begin position="83"/>
        <end position="106"/>
    </location>
</feature>
<dbReference type="RefSeq" id="XP_015659814.1">
    <property type="nucleotide sequence ID" value="XM_015801194.1"/>
</dbReference>
<sequence length="301" mass="33662">MPPFLLQLLALVDDEPAASVDCHHGLWNASTSTCDCASGWTTDWMDQDILGEGLVYCDSQASTPAPGNTTAATSKSPASIRTIWIIVIVAAATVVTALGLLCFCCCRRRRRDATKKKECERAGMERRQQQCRLEELERRRQEDEADWSREAMLRRQMWDSQMQRCLRSDPTTGEVWYDSPENFTAATTNSQFLSFPVPSGAPFAGHRKSMALTEFPAFTDPNVIVRSTSPSMRYQAAPIDLSSNLYDSDSSRAFTTAVDECIRSAYSQSPPPALSVARMVRETSPLTTPRHVKPYDRNRPY</sequence>
<evidence type="ECO:0000313" key="3">
    <source>
        <dbReference type="EMBL" id="KPA81375.1"/>
    </source>
</evidence>
<evidence type="ECO:0000256" key="2">
    <source>
        <dbReference type="SAM" id="Phobius"/>
    </source>
</evidence>